<dbReference type="AlphaFoldDB" id="A0A842JBQ0"/>
<organism evidence="1 2">
    <name type="scientific">Gordonibacter massiliensis</name>
    <name type="common">ex Traore et al. 2017</name>
    <dbReference type="NCBI Taxonomy" id="1841863"/>
    <lineage>
        <taxon>Bacteria</taxon>
        <taxon>Bacillati</taxon>
        <taxon>Actinomycetota</taxon>
        <taxon>Coriobacteriia</taxon>
        <taxon>Eggerthellales</taxon>
        <taxon>Eggerthellaceae</taxon>
        <taxon>Gordonibacter</taxon>
    </lineage>
</organism>
<dbReference type="Proteomes" id="UP000587396">
    <property type="component" value="Unassembled WGS sequence"/>
</dbReference>
<dbReference type="RefSeq" id="WP_185904217.1">
    <property type="nucleotide sequence ID" value="NZ_JACMSE010000001.1"/>
</dbReference>
<evidence type="ECO:0000313" key="2">
    <source>
        <dbReference type="Proteomes" id="UP000587396"/>
    </source>
</evidence>
<dbReference type="InterPro" id="IPR012833">
    <property type="entry name" value="NrdD"/>
</dbReference>
<proteinExistence type="predicted"/>
<dbReference type="GO" id="GO:0006260">
    <property type="term" value="P:DNA replication"/>
    <property type="evidence" value="ECO:0007669"/>
    <property type="project" value="InterPro"/>
</dbReference>
<gene>
    <name evidence="1" type="ORF">H7313_02725</name>
</gene>
<name>A0A842JBQ0_9ACTN</name>
<comment type="caution">
    <text evidence="1">The sequence shown here is derived from an EMBL/GenBank/DDBJ whole genome shotgun (WGS) entry which is preliminary data.</text>
</comment>
<reference evidence="1 2" key="1">
    <citation type="submission" date="2020-08" db="EMBL/GenBank/DDBJ databases">
        <authorList>
            <person name="Liu C."/>
            <person name="Sun Q."/>
        </authorList>
    </citation>
    <scope>NUCLEOTIDE SEQUENCE [LARGE SCALE GENOMIC DNA]</scope>
    <source>
        <strain evidence="1 2">N22</strain>
    </source>
</reference>
<accession>A0A842JBQ0</accession>
<dbReference type="EMBL" id="JACMSE010000001">
    <property type="protein sequence ID" value="MBC2888266.1"/>
    <property type="molecule type" value="Genomic_DNA"/>
</dbReference>
<evidence type="ECO:0000313" key="1">
    <source>
        <dbReference type="EMBL" id="MBC2888266.1"/>
    </source>
</evidence>
<dbReference type="Pfam" id="PF13597">
    <property type="entry name" value="NRDD"/>
    <property type="match status" value="1"/>
</dbReference>
<dbReference type="GO" id="GO:0008998">
    <property type="term" value="F:ribonucleoside-triphosphate reductase (thioredoxin) activity"/>
    <property type="evidence" value="ECO:0007669"/>
    <property type="project" value="InterPro"/>
</dbReference>
<keyword evidence="2" id="KW-1185">Reference proteome</keyword>
<protein>
    <submittedName>
        <fullName evidence="1">Uncharacterized protein</fullName>
    </submittedName>
</protein>
<sequence length="116" mass="12936">MAQSSELKVSGIDVTVAYANESDQPVTEHEIEAYVARAHEQHPHQALSFLKLDVDGEDVGISYGFEPLPFDRIRRITGYLVGTMDRWNDAKTAEESDRVKHGVSRDERALTCSNGC</sequence>